<protein>
    <submittedName>
        <fullName evidence="1">Uncharacterized protein</fullName>
    </submittedName>
</protein>
<proteinExistence type="predicted"/>
<sequence length="219" mass="25000">MWKGAPGSLHRGLLCLLFFVLFLFLLLAFLLLRAFLLLLRLLGPLLDLLLPRLVRRKIPCDGHVAAICHHGDKLLIRRLLPLQLPHRHSQRVLVVVVQRVVTLAGVRQRHRVTVVRPHMHVLPPARGEGFGGQHLGLHIPTGRDTHRLWRVDRTLRVAVPQVTQLPHLYPMRLYVCTRLPSPSTLYICMYICMCVYIPVYHPTTITTTSANYTTGNEPL</sequence>
<organism evidence="1 2">
    <name type="scientific">Trypanosoma cruzi</name>
    <dbReference type="NCBI Taxonomy" id="5693"/>
    <lineage>
        <taxon>Eukaryota</taxon>
        <taxon>Discoba</taxon>
        <taxon>Euglenozoa</taxon>
        <taxon>Kinetoplastea</taxon>
        <taxon>Metakinetoplastina</taxon>
        <taxon>Trypanosomatida</taxon>
        <taxon>Trypanosomatidae</taxon>
        <taxon>Trypanosoma</taxon>
        <taxon>Schizotrypanum</taxon>
    </lineage>
</organism>
<gene>
    <name evidence="1" type="ORF">ECC02_001442</name>
</gene>
<evidence type="ECO:0000313" key="1">
    <source>
        <dbReference type="EMBL" id="KAF5225678.1"/>
    </source>
</evidence>
<dbReference type="AlphaFoldDB" id="A0A7J6YHT9"/>
<dbReference type="EMBL" id="JABDHM010000006">
    <property type="protein sequence ID" value="KAF5225678.1"/>
    <property type="molecule type" value="Genomic_DNA"/>
</dbReference>
<evidence type="ECO:0000313" key="2">
    <source>
        <dbReference type="Proteomes" id="UP000583944"/>
    </source>
</evidence>
<reference evidence="1 2" key="1">
    <citation type="journal article" date="2019" name="Genome Biol. Evol.">
        <title>Nanopore Sequencing Significantly Improves Genome Assembly of the Protozoan Parasite Trypanosoma cruzi.</title>
        <authorList>
            <person name="Diaz-Viraque F."/>
            <person name="Pita S."/>
            <person name="Greif G."/>
            <person name="de Souza R.C.M."/>
            <person name="Iraola G."/>
            <person name="Robello C."/>
        </authorList>
    </citation>
    <scope>NUCLEOTIDE SEQUENCE [LARGE SCALE GENOMIC DNA]</scope>
    <source>
        <strain evidence="1 2">Berenice</strain>
    </source>
</reference>
<accession>A0A7J6YHT9</accession>
<dbReference type="VEuPathDB" id="TriTrypDB:ECC02_001442"/>
<dbReference type="Proteomes" id="UP000583944">
    <property type="component" value="Unassembled WGS sequence"/>
</dbReference>
<name>A0A7J6YHT9_TRYCR</name>
<comment type="caution">
    <text evidence="1">The sequence shown here is derived from an EMBL/GenBank/DDBJ whole genome shotgun (WGS) entry which is preliminary data.</text>
</comment>